<name>A0A085ZAB4_9FLAO</name>
<sequence>MIGQNFVESSVFSLSKTPEGIVDSFLAHMNSFNTETMLRFYEEDAIFINDNGEPRRGNWRLRKNWTASLNSVCQSKLQQKMSM</sequence>
<comment type="caution">
    <text evidence="1">The sequence shown here is derived from an EMBL/GenBank/DDBJ whole genome shotgun (WGS) entry which is preliminary data.</text>
</comment>
<evidence type="ECO:0008006" key="3">
    <source>
        <dbReference type="Google" id="ProtNLM"/>
    </source>
</evidence>
<dbReference type="InterPro" id="IPR032710">
    <property type="entry name" value="NTF2-like_dom_sf"/>
</dbReference>
<dbReference type="STRING" id="236814.IX39_12465"/>
<protein>
    <recommendedName>
        <fullName evidence="3">SnoaL-like domain-containing protein</fullName>
    </recommendedName>
</protein>
<dbReference type="Proteomes" id="UP000028713">
    <property type="component" value="Unassembled WGS sequence"/>
</dbReference>
<evidence type="ECO:0000313" key="1">
    <source>
        <dbReference type="EMBL" id="KFF01378.1"/>
    </source>
</evidence>
<reference evidence="1 2" key="1">
    <citation type="submission" date="2014-07" db="EMBL/GenBank/DDBJ databases">
        <title>Genome of Chryseobacterium formosense LMG 24722.</title>
        <authorList>
            <person name="Pipes S.E."/>
            <person name="Stropko S.J."/>
            <person name="Newman J.D."/>
        </authorList>
    </citation>
    <scope>NUCLEOTIDE SEQUENCE [LARGE SCALE GENOMIC DNA]</scope>
    <source>
        <strain evidence="1 2">LMG 24722</strain>
    </source>
</reference>
<keyword evidence="2" id="KW-1185">Reference proteome</keyword>
<evidence type="ECO:0000313" key="2">
    <source>
        <dbReference type="Proteomes" id="UP000028713"/>
    </source>
</evidence>
<organism evidence="1 2">
    <name type="scientific">Chryseobacterium formosense</name>
    <dbReference type="NCBI Taxonomy" id="236814"/>
    <lineage>
        <taxon>Bacteria</taxon>
        <taxon>Pseudomonadati</taxon>
        <taxon>Bacteroidota</taxon>
        <taxon>Flavobacteriia</taxon>
        <taxon>Flavobacteriales</taxon>
        <taxon>Weeksellaceae</taxon>
        <taxon>Chryseobacterium group</taxon>
        <taxon>Chryseobacterium</taxon>
    </lineage>
</organism>
<dbReference type="Gene3D" id="3.10.450.50">
    <property type="match status" value="1"/>
</dbReference>
<proteinExistence type="predicted"/>
<accession>A0A085ZAB4</accession>
<gene>
    <name evidence="1" type="ORF">IX39_12465</name>
</gene>
<dbReference type="SUPFAM" id="SSF54427">
    <property type="entry name" value="NTF2-like"/>
    <property type="match status" value="1"/>
</dbReference>
<dbReference type="EMBL" id="JPRP01000001">
    <property type="protein sequence ID" value="KFF01378.1"/>
    <property type="molecule type" value="Genomic_DNA"/>
</dbReference>
<dbReference type="AlphaFoldDB" id="A0A085ZAB4"/>